<accession>A0A179BGQ7</accession>
<name>A0A179BGQ7_RHILE</name>
<comment type="caution">
    <text evidence="1">The sequence shown here is derived from an EMBL/GenBank/DDBJ whole genome shotgun (WGS) entry which is preliminary data.</text>
</comment>
<evidence type="ECO:0000313" key="1">
    <source>
        <dbReference type="EMBL" id="OAP90311.1"/>
    </source>
</evidence>
<protein>
    <submittedName>
        <fullName evidence="1">Uncharacterized protein</fullName>
    </submittedName>
</protein>
<organism evidence="1">
    <name type="scientific">Rhizobium leguminosarum</name>
    <dbReference type="NCBI Taxonomy" id="384"/>
    <lineage>
        <taxon>Bacteria</taxon>
        <taxon>Pseudomonadati</taxon>
        <taxon>Pseudomonadota</taxon>
        <taxon>Alphaproteobacteria</taxon>
        <taxon>Hyphomicrobiales</taxon>
        <taxon>Rhizobiaceae</taxon>
        <taxon>Rhizobium/Agrobacterium group</taxon>
        <taxon>Rhizobium</taxon>
    </lineage>
</organism>
<proteinExistence type="predicted"/>
<sequence length="99" mass="10802">MTQHSGITKPALQPSDIAMLQAVLQGWCQEKSCGIASPAAQHVARELVSWFECGIRDQRKLSGLMRYMHMDFGSVSTSTKAPRCETLRPAVNIGVTSVP</sequence>
<dbReference type="AlphaFoldDB" id="A0A179BGQ7"/>
<reference evidence="1" key="1">
    <citation type="submission" date="2016-04" db="EMBL/GenBank/DDBJ databases">
        <title>Fast-growing isolate from the root nodules of Vavilovia formosa.</title>
        <authorList>
            <person name="Kimeklis A."/>
            <person name="Safronova V."/>
            <person name="Belimov A."/>
            <person name="Andronov E."/>
        </authorList>
    </citation>
    <scope>NUCLEOTIDE SEQUENCE [LARGE SCALE GENOMIC DNA]</scope>
    <source>
        <strain evidence="1">Vaf-46</strain>
    </source>
</reference>
<dbReference type="EMBL" id="LWBS01000422">
    <property type="protein sequence ID" value="OAP90311.1"/>
    <property type="molecule type" value="Genomic_DNA"/>
</dbReference>
<gene>
    <name evidence="1" type="ORF">A4U53_30225</name>
</gene>